<feature type="compositionally biased region" description="Low complexity" evidence="1">
    <location>
        <begin position="177"/>
        <end position="200"/>
    </location>
</feature>
<feature type="compositionally biased region" description="Low complexity" evidence="1">
    <location>
        <begin position="244"/>
        <end position="267"/>
    </location>
</feature>
<protein>
    <submittedName>
        <fullName evidence="2">Uncharacterized protein</fullName>
    </submittedName>
</protein>
<comment type="caution">
    <text evidence="2">The sequence shown here is derived from an EMBL/GenBank/DDBJ whole genome shotgun (WGS) entry which is preliminary data.</text>
</comment>
<dbReference type="EMBL" id="JACHFN010000003">
    <property type="protein sequence ID" value="MBB5233585.1"/>
    <property type="molecule type" value="Genomic_DNA"/>
</dbReference>
<feature type="compositionally biased region" description="Low complexity" evidence="1">
    <location>
        <begin position="300"/>
        <end position="316"/>
    </location>
</feature>
<accession>A0A7W8LPI8</accession>
<keyword evidence="3" id="KW-1185">Reference proteome</keyword>
<sequence>MTGDSAARPPSKGAGLKLSREMKLALATLLLLALLGAWFVWTGNRSADDLAGAATPQSDPAQTEGAQSGAAPTPAAEASATPEATADSAAPASGAPVEVAPSGQGEVPVIPAFGTLDGPDAEGPQPEALPAPGGINPDTALAALPGVNPFRPLALEGEGQTPDGQSAAAPVTPPAAPVAQTPAVSAAPATTSSDRASTSSGPLALSPLPGTGVSGAAAPGPVAVPSPRVTGGAFPTPTLPGANVPAPVAVRPSSRPASAAKPSSVRVTRPAAVPPASRPTAPAPVRVLPAPTPVRPPAAPAALPAPARPPVAGVSVPPSPDLNGTLAAAPEQPGTAASAGGAAPTALPTPGTPQPITQLGAGGVESGAAGPLATLVQTRELAFDAVVLGPVNTAILRSKGGFVVVAQGQTLPDSDVVVREISAERVTLELGPETQILDLNSPTSTQGEP</sequence>
<feature type="region of interest" description="Disordered" evidence="1">
    <location>
        <begin position="50"/>
        <end position="360"/>
    </location>
</feature>
<feature type="compositionally biased region" description="Low complexity" evidence="1">
    <location>
        <begin position="209"/>
        <end position="229"/>
    </location>
</feature>
<name>A0A7W8LPI8_9DEIO</name>
<organism evidence="2 3">
    <name type="scientific">Deinococcus budaensis</name>
    <dbReference type="NCBI Taxonomy" id="1665626"/>
    <lineage>
        <taxon>Bacteria</taxon>
        <taxon>Thermotogati</taxon>
        <taxon>Deinococcota</taxon>
        <taxon>Deinococci</taxon>
        <taxon>Deinococcales</taxon>
        <taxon>Deinococcaceae</taxon>
        <taxon>Deinococcus</taxon>
    </lineage>
</organism>
<reference evidence="2 3" key="1">
    <citation type="submission" date="2020-08" db="EMBL/GenBank/DDBJ databases">
        <title>Genomic Encyclopedia of Type Strains, Phase IV (KMG-IV): sequencing the most valuable type-strain genomes for metagenomic binning, comparative biology and taxonomic classification.</title>
        <authorList>
            <person name="Goeker M."/>
        </authorList>
    </citation>
    <scope>NUCLEOTIDE SEQUENCE [LARGE SCALE GENOMIC DNA]</scope>
    <source>
        <strain evidence="2 3">DSM 101791</strain>
    </source>
</reference>
<dbReference type="AlphaFoldDB" id="A0A7W8LPI8"/>
<feature type="compositionally biased region" description="Low complexity" evidence="1">
    <location>
        <begin position="333"/>
        <end position="349"/>
    </location>
</feature>
<evidence type="ECO:0000313" key="2">
    <source>
        <dbReference type="EMBL" id="MBB5233585.1"/>
    </source>
</evidence>
<feature type="compositionally biased region" description="Pro residues" evidence="1">
    <location>
        <begin position="290"/>
        <end position="299"/>
    </location>
</feature>
<evidence type="ECO:0000256" key="1">
    <source>
        <dbReference type="SAM" id="MobiDB-lite"/>
    </source>
</evidence>
<feature type="compositionally biased region" description="Low complexity" evidence="1">
    <location>
        <begin position="65"/>
        <end position="96"/>
    </location>
</feature>
<proteinExistence type="predicted"/>
<feature type="compositionally biased region" description="Low complexity" evidence="1">
    <location>
        <begin position="278"/>
        <end position="289"/>
    </location>
</feature>
<dbReference type="Proteomes" id="UP000525389">
    <property type="component" value="Unassembled WGS sequence"/>
</dbReference>
<gene>
    <name evidence="2" type="ORF">HNQ09_001015</name>
</gene>
<evidence type="ECO:0000313" key="3">
    <source>
        <dbReference type="Proteomes" id="UP000525389"/>
    </source>
</evidence>
<dbReference type="RefSeq" id="WP_184026327.1">
    <property type="nucleotide sequence ID" value="NZ_JACHFN010000003.1"/>
</dbReference>